<dbReference type="Pfam" id="PF04149">
    <property type="entry name" value="DUF397"/>
    <property type="match status" value="1"/>
</dbReference>
<sequence length="68" mass="7388">MTPFGIWRKSSYSGEGDGNDCVEIAHAPAYVAIRDSKDPTHGALTFPFPAFTAFVEALKEPSKESKGR</sequence>
<name>A0A0F7VZD7_STRLW</name>
<evidence type="ECO:0000313" key="2">
    <source>
        <dbReference type="EMBL" id="CQR63963.1"/>
    </source>
</evidence>
<dbReference type="InterPro" id="IPR007278">
    <property type="entry name" value="DUF397"/>
</dbReference>
<evidence type="ECO:0000259" key="1">
    <source>
        <dbReference type="Pfam" id="PF04149"/>
    </source>
</evidence>
<dbReference type="KEGG" id="sle:sle_45050"/>
<protein>
    <recommendedName>
        <fullName evidence="1">DUF397 domain-containing protein</fullName>
    </recommendedName>
</protein>
<dbReference type="Proteomes" id="UP000035016">
    <property type="component" value="Chromosome Chromosome"/>
</dbReference>
<accession>A0A0F7VZD7</accession>
<dbReference type="RefSeq" id="WP_029384558.1">
    <property type="nucleotide sequence ID" value="NZ_AZSD01000233.1"/>
</dbReference>
<evidence type="ECO:0000313" key="3">
    <source>
        <dbReference type="Proteomes" id="UP000035016"/>
    </source>
</evidence>
<dbReference type="AlphaFoldDB" id="A0A0F7VZD7"/>
<proteinExistence type="predicted"/>
<dbReference type="EMBL" id="LN831790">
    <property type="protein sequence ID" value="CQR63963.1"/>
    <property type="molecule type" value="Genomic_DNA"/>
</dbReference>
<gene>
    <name evidence="2" type="primary">sle_45050</name>
</gene>
<reference evidence="2 3" key="1">
    <citation type="submission" date="2015-02" db="EMBL/GenBank/DDBJ databases">
        <authorList>
            <person name="Gomez-Escribano P.J."/>
        </authorList>
    </citation>
    <scope>NUCLEOTIDE SEQUENCE [LARGE SCALE GENOMIC DNA]</scope>
    <source>
        <strain evidence="3">C34 (DSM 42122 / NRRL B-24963)</strain>
    </source>
</reference>
<feature type="domain" description="DUF397" evidence="1">
    <location>
        <begin position="7"/>
        <end position="59"/>
    </location>
</feature>
<organism evidence="2 3">
    <name type="scientific">Streptomyces leeuwenhoekii</name>
    <dbReference type="NCBI Taxonomy" id="1437453"/>
    <lineage>
        <taxon>Bacteria</taxon>
        <taxon>Bacillati</taxon>
        <taxon>Actinomycetota</taxon>
        <taxon>Actinomycetes</taxon>
        <taxon>Kitasatosporales</taxon>
        <taxon>Streptomycetaceae</taxon>
        <taxon>Streptomyces</taxon>
    </lineage>
</organism>